<evidence type="ECO:0000256" key="6">
    <source>
        <dbReference type="ARBA" id="ARBA00022984"/>
    </source>
</evidence>
<keyword evidence="7 17" id="KW-1133">Transmembrane helix</keyword>
<keyword evidence="8 17" id="KW-0472">Membrane</keyword>
<dbReference type="Proteomes" id="UP000005707">
    <property type="component" value="Unassembled WGS sequence"/>
</dbReference>
<keyword evidence="4 17" id="KW-0812">Transmembrane</keyword>
<feature type="transmembrane region" description="Helical" evidence="17">
    <location>
        <begin position="348"/>
        <end position="370"/>
    </location>
</feature>
<evidence type="ECO:0000256" key="14">
    <source>
        <dbReference type="ARBA" id="ARBA00044770"/>
    </source>
</evidence>
<keyword evidence="5" id="KW-0133">Cell shape</keyword>
<dbReference type="STRING" id="1033810.HLPCO_000137"/>
<dbReference type="EC" id="2.4.99.28" evidence="14"/>
<comment type="caution">
    <text evidence="18">The sequence shown here is derived from an EMBL/GenBank/DDBJ whole genome shotgun (WGS) entry which is preliminary data.</text>
</comment>
<dbReference type="GO" id="GO:0015648">
    <property type="term" value="F:lipid-linked peptidoglycan transporter activity"/>
    <property type="evidence" value="ECO:0007669"/>
    <property type="project" value="TreeGrafter"/>
</dbReference>
<feature type="transmembrane region" description="Helical" evidence="17">
    <location>
        <begin position="77"/>
        <end position="95"/>
    </location>
</feature>
<evidence type="ECO:0000313" key="19">
    <source>
        <dbReference type="Proteomes" id="UP000005707"/>
    </source>
</evidence>
<evidence type="ECO:0000313" key="18">
    <source>
        <dbReference type="EMBL" id="ERJ13486.1"/>
    </source>
</evidence>
<dbReference type="PANTHER" id="PTHR30474:SF2">
    <property type="entry name" value="PEPTIDOGLYCAN GLYCOSYLTRANSFERASE FTSW-RELATED"/>
    <property type="match status" value="1"/>
</dbReference>
<evidence type="ECO:0000256" key="2">
    <source>
        <dbReference type="ARBA" id="ARBA00022676"/>
    </source>
</evidence>
<dbReference type="InterPro" id="IPR018365">
    <property type="entry name" value="Cell_cycle_FtsW-rel_CS"/>
</dbReference>
<keyword evidence="19" id="KW-1185">Reference proteome</keyword>
<feature type="transmembrane region" description="Helical" evidence="17">
    <location>
        <begin position="37"/>
        <end position="57"/>
    </location>
</feature>
<reference evidence="18 19" key="1">
    <citation type="journal article" date="2011" name="J. Bacteriol.">
        <title>Genome sequence of Haloplasma contractile, an unusual contractile bacterium from a deep-sea anoxic brine lake.</title>
        <authorList>
            <person name="Antunes A."/>
            <person name="Alam I."/>
            <person name="El Dorry H."/>
            <person name="Siam R."/>
            <person name="Robertson A."/>
            <person name="Bajic V.B."/>
            <person name="Stingl U."/>
        </authorList>
    </citation>
    <scope>NUCLEOTIDE SEQUENCE [LARGE SCALE GENOMIC DNA]</scope>
    <source>
        <strain evidence="18 19">SSD-17B</strain>
    </source>
</reference>
<dbReference type="AlphaFoldDB" id="U2EFS2"/>
<evidence type="ECO:0000256" key="13">
    <source>
        <dbReference type="ARBA" id="ARBA00041418"/>
    </source>
</evidence>
<evidence type="ECO:0000256" key="3">
    <source>
        <dbReference type="ARBA" id="ARBA00022679"/>
    </source>
</evidence>
<sequence>MIKKVLNYIIDSFAFINIKLLYRNLINHFRHMDRINMILIIALNLIGFLMIFSSSSMSPWYSALTKGNPYHFIQKQTQWLFLSSIIFLYILSIPLRKLYNYAWIIGILNILALLGVLLFGYEYNNAKSWFDLKVMTLQPAEFVKIGMIIFLAWYFDAIKRFNNQMKIKNKMLQWFVKFSLAIIFPIGYITIIFGLVFIQPDLGSAMALFFIGFIVFLVSGVSIKVIFSLVTLGTLVATPSIYYIITKTKLIPSYQIMRFKIWLDPFIDPLGYGYQLINGYIAIALGGITGVGLGSSEQKLGFIPEPYNDFIATIIAEETGLIGIIVVVLIYLVFTLRSLKLILVYENSLYTSLIVVGVSAMIFMQAFINLGGVSGLIPLTGITLPFISYGGSSLLSMFIGIGLLQNISATYTKNR</sequence>
<evidence type="ECO:0000256" key="10">
    <source>
        <dbReference type="ARBA" id="ARBA00033270"/>
    </source>
</evidence>
<feature type="transmembrane region" description="Helical" evidence="17">
    <location>
        <begin position="178"/>
        <end position="196"/>
    </location>
</feature>
<evidence type="ECO:0000256" key="1">
    <source>
        <dbReference type="ARBA" id="ARBA00004141"/>
    </source>
</evidence>
<keyword evidence="6" id="KW-0573">Peptidoglycan synthesis</keyword>
<evidence type="ECO:0000256" key="11">
    <source>
        <dbReference type="ARBA" id="ARBA00038053"/>
    </source>
</evidence>
<dbReference type="eggNOG" id="COG0772">
    <property type="taxonomic scope" value="Bacteria"/>
</dbReference>
<comment type="subcellular location">
    <subcellularLocation>
        <location evidence="1">Membrane</location>
        <topology evidence="1">Multi-pass membrane protein</topology>
    </subcellularLocation>
</comment>
<feature type="transmembrane region" description="Helical" evidence="17">
    <location>
        <begin position="141"/>
        <end position="158"/>
    </location>
</feature>
<dbReference type="RefSeq" id="WP_008826408.1">
    <property type="nucleotide sequence ID" value="NZ_AFNU02000001.1"/>
</dbReference>
<evidence type="ECO:0000256" key="17">
    <source>
        <dbReference type="SAM" id="Phobius"/>
    </source>
</evidence>
<keyword evidence="18" id="KW-0131">Cell cycle</keyword>
<evidence type="ECO:0000256" key="12">
    <source>
        <dbReference type="ARBA" id="ARBA00041185"/>
    </source>
</evidence>
<dbReference type="GO" id="GO:0008360">
    <property type="term" value="P:regulation of cell shape"/>
    <property type="evidence" value="ECO:0007669"/>
    <property type="project" value="UniProtKB-KW"/>
</dbReference>
<evidence type="ECO:0000256" key="9">
    <source>
        <dbReference type="ARBA" id="ARBA00032370"/>
    </source>
</evidence>
<evidence type="ECO:0000256" key="7">
    <source>
        <dbReference type="ARBA" id="ARBA00022989"/>
    </source>
</evidence>
<dbReference type="PANTHER" id="PTHR30474">
    <property type="entry name" value="CELL CYCLE PROTEIN"/>
    <property type="match status" value="1"/>
</dbReference>
<feature type="transmembrane region" description="Helical" evidence="17">
    <location>
        <begin position="102"/>
        <end position="121"/>
    </location>
</feature>
<dbReference type="EMBL" id="AFNU02000001">
    <property type="protein sequence ID" value="ERJ13486.1"/>
    <property type="molecule type" value="Genomic_DNA"/>
</dbReference>
<proteinExistence type="inferred from homology"/>
<comment type="function">
    <text evidence="16">Peptidoglycan polymerase that is essential for cell division.</text>
</comment>
<keyword evidence="3" id="KW-0808">Transferase</keyword>
<feature type="transmembrane region" description="Helical" evidence="17">
    <location>
        <begin position="382"/>
        <end position="404"/>
    </location>
</feature>
<dbReference type="GO" id="GO:0008955">
    <property type="term" value="F:peptidoglycan glycosyltransferase activity"/>
    <property type="evidence" value="ECO:0007669"/>
    <property type="project" value="UniProtKB-EC"/>
</dbReference>
<keyword evidence="2" id="KW-0328">Glycosyltransferase</keyword>
<keyword evidence="18" id="KW-0132">Cell division</keyword>
<gene>
    <name evidence="18" type="ORF">HLPCO_000137</name>
</gene>
<protein>
    <recommendedName>
        <fullName evidence="12">Probable peptidoglycan glycosyltransferase FtsW</fullName>
        <ecNumber evidence="14">2.4.99.28</ecNumber>
    </recommendedName>
    <alternativeName>
        <fullName evidence="13">Cell division protein FtsW</fullName>
    </alternativeName>
    <alternativeName>
        <fullName evidence="10">Cell wall polymerase</fullName>
    </alternativeName>
    <alternativeName>
        <fullName evidence="9">Peptidoglycan polymerase</fullName>
    </alternativeName>
</protein>
<dbReference type="GO" id="GO:0009252">
    <property type="term" value="P:peptidoglycan biosynthetic process"/>
    <property type="evidence" value="ECO:0007669"/>
    <property type="project" value="UniProtKB-KW"/>
</dbReference>
<evidence type="ECO:0000256" key="16">
    <source>
        <dbReference type="ARBA" id="ARBA00049966"/>
    </source>
</evidence>
<comment type="catalytic activity">
    <reaction evidence="15">
        <text>[GlcNAc-(1-&gt;4)-Mur2Ac(oyl-L-Ala-gamma-D-Glu-L-Lys-D-Ala-D-Ala)](n)-di-trans,octa-cis-undecaprenyl diphosphate + beta-D-GlcNAc-(1-&gt;4)-Mur2Ac(oyl-L-Ala-gamma-D-Glu-L-Lys-D-Ala-D-Ala)-di-trans,octa-cis-undecaprenyl diphosphate = [GlcNAc-(1-&gt;4)-Mur2Ac(oyl-L-Ala-gamma-D-Glu-L-Lys-D-Ala-D-Ala)](n+1)-di-trans,octa-cis-undecaprenyl diphosphate + di-trans,octa-cis-undecaprenyl diphosphate + H(+)</text>
        <dbReference type="Rhea" id="RHEA:23708"/>
        <dbReference type="Rhea" id="RHEA-COMP:9602"/>
        <dbReference type="Rhea" id="RHEA-COMP:9603"/>
        <dbReference type="ChEBI" id="CHEBI:15378"/>
        <dbReference type="ChEBI" id="CHEBI:58405"/>
        <dbReference type="ChEBI" id="CHEBI:60033"/>
        <dbReference type="ChEBI" id="CHEBI:78435"/>
        <dbReference type="EC" id="2.4.99.28"/>
    </reaction>
</comment>
<dbReference type="GO" id="GO:0005886">
    <property type="term" value="C:plasma membrane"/>
    <property type="evidence" value="ECO:0007669"/>
    <property type="project" value="TreeGrafter"/>
</dbReference>
<comment type="similarity">
    <text evidence="11">Belongs to the SEDS family. FtsW subfamily.</text>
</comment>
<evidence type="ECO:0000256" key="5">
    <source>
        <dbReference type="ARBA" id="ARBA00022960"/>
    </source>
</evidence>
<organism evidence="18 19">
    <name type="scientific">Haloplasma contractile SSD-17B</name>
    <dbReference type="NCBI Taxonomy" id="1033810"/>
    <lineage>
        <taxon>Bacteria</taxon>
        <taxon>Bacillati</taxon>
        <taxon>Mycoplasmatota</taxon>
        <taxon>Mollicutes</taxon>
        <taxon>Haloplasmatales</taxon>
        <taxon>Haloplasmataceae</taxon>
        <taxon>Haloplasma</taxon>
    </lineage>
</organism>
<dbReference type="PROSITE" id="PS00428">
    <property type="entry name" value="FTSW_RODA_SPOVE"/>
    <property type="match status" value="1"/>
</dbReference>
<accession>U2EFS2</accession>
<feature type="transmembrane region" description="Helical" evidence="17">
    <location>
        <begin position="310"/>
        <end position="336"/>
    </location>
</feature>
<dbReference type="GO" id="GO:0032153">
    <property type="term" value="C:cell division site"/>
    <property type="evidence" value="ECO:0007669"/>
    <property type="project" value="TreeGrafter"/>
</dbReference>
<evidence type="ECO:0000256" key="4">
    <source>
        <dbReference type="ARBA" id="ARBA00022692"/>
    </source>
</evidence>
<dbReference type="Pfam" id="PF01098">
    <property type="entry name" value="FTSW_RODA_SPOVE"/>
    <property type="match status" value="1"/>
</dbReference>
<reference evidence="18 19" key="2">
    <citation type="journal article" date="2013" name="PLoS ONE">
        <title>INDIGO - INtegrated Data Warehouse of MIcrobial GenOmes with Examples from the Red Sea Extremophiles.</title>
        <authorList>
            <person name="Alam I."/>
            <person name="Antunes A."/>
            <person name="Kamau A.A."/>
            <person name="Ba Alawi W."/>
            <person name="Kalkatawi M."/>
            <person name="Stingl U."/>
            <person name="Bajic V.B."/>
        </authorList>
    </citation>
    <scope>NUCLEOTIDE SEQUENCE [LARGE SCALE GENOMIC DNA]</scope>
    <source>
        <strain evidence="18 19">SSD-17B</strain>
    </source>
</reference>
<dbReference type="OrthoDB" id="9768187at2"/>
<evidence type="ECO:0000256" key="15">
    <source>
        <dbReference type="ARBA" id="ARBA00049902"/>
    </source>
</evidence>
<evidence type="ECO:0000256" key="8">
    <source>
        <dbReference type="ARBA" id="ARBA00023136"/>
    </source>
</evidence>
<dbReference type="GO" id="GO:0051301">
    <property type="term" value="P:cell division"/>
    <property type="evidence" value="ECO:0007669"/>
    <property type="project" value="UniProtKB-KW"/>
</dbReference>
<dbReference type="InterPro" id="IPR001182">
    <property type="entry name" value="FtsW/RodA"/>
</dbReference>
<name>U2EFS2_9MOLU</name>
<dbReference type="InParanoid" id="U2EFS2"/>